<dbReference type="AlphaFoldDB" id="A0A427YTS5"/>
<evidence type="ECO:0000256" key="3">
    <source>
        <dbReference type="ARBA" id="ARBA00022729"/>
    </source>
</evidence>
<dbReference type="STRING" id="1890683.A0A427YTS5"/>
<keyword evidence="11" id="KW-1185">Reference proteome</keyword>
<dbReference type="GO" id="GO:0072546">
    <property type="term" value="C:EMC complex"/>
    <property type="evidence" value="ECO:0007669"/>
    <property type="project" value="TreeGrafter"/>
</dbReference>
<dbReference type="EMBL" id="RSCD01000002">
    <property type="protein sequence ID" value="RSH94487.1"/>
    <property type="molecule type" value="Genomic_DNA"/>
</dbReference>
<organism evidence="10 11">
    <name type="scientific">Saitozyma podzolica</name>
    <dbReference type="NCBI Taxonomy" id="1890683"/>
    <lineage>
        <taxon>Eukaryota</taxon>
        <taxon>Fungi</taxon>
        <taxon>Dikarya</taxon>
        <taxon>Basidiomycota</taxon>
        <taxon>Agaricomycotina</taxon>
        <taxon>Tremellomycetes</taxon>
        <taxon>Tremellales</taxon>
        <taxon>Trimorphomycetaceae</taxon>
        <taxon>Saitozyma</taxon>
    </lineage>
</organism>
<evidence type="ECO:0000313" key="11">
    <source>
        <dbReference type="Proteomes" id="UP000279259"/>
    </source>
</evidence>
<evidence type="ECO:0000256" key="1">
    <source>
        <dbReference type="ARBA" id="ARBA00004167"/>
    </source>
</evidence>
<name>A0A427YTS5_9TREE</name>
<dbReference type="Proteomes" id="UP000279259">
    <property type="component" value="Unassembled WGS sequence"/>
</dbReference>
<dbReference type="InterPro" id="IPR019008">
    <property type="entry name" value="Beta_sandwich_EMC7"/>
</dbReference>
<keyword evidence="2 7" id="KW-0812">Transmembrane</keyword>
<feature type="region of interest" description="Disordered" evidence="6">
    <location>
        <begin position="192"/>
        <end position="241"/>
    </location>
</feature>
<evidence type="ECO:0000256" key="6">
    <source>
        <dbReference type="SAM" id="MobiDB-lite"/>
    </source>
</evidence>
<sequence length="241" mass="25594">MRLRKILCASLTAPLVLAADIRGSLIFDSVLPGPEALSPSSKISLNHGARHAFVRQDGSFEISDVLEGEHVLTSDVPGYLVSPLLITVLSSSLHVQAHFPSRQALPPSSPSLPYPIQLHAIAREDYYHTAAGMNILGMLKNPMVLMMLFSAGMMYFLPKLMASVEMDPDMAREMAETRKKMHGMQNMDWAGSLSNMLAGSSPDESTSSTAVTAGGTTTPNKAGGPGGASSAAGSARRRKGK</sequence>
<feature type="transmembrane region" description="Helical" evidence="7">
    <location>
        <begin position="143"/>
        <end position="162"/>
    </location>
</feature>
<proteinExistence type="predicted"/>
<evidence type="ECO:0000313" key="10">
    <source>
        <dbReference type="EMBL" id="RSH94487.1"/>
    </source>
</evidence>
<feature type="compositionally biased region" description="Low complexity" evidence="6">
    <location>
        <begin position="205"/>
        <end position="234"/>
    </location>
</feature>
<dbReference type="Pfam" id="PF09430">
    <property type="entry name" value="EMC7_beta-sandw"/>
    <property type="match status" value="1"/>
</dbReference>
<dbReference type="OrthoDB" id="27095at2759"/>
<keyword evidence="4 7" id="KW-1133">Transmembrane helix</keyword>
<evidence type="ECO:0000256" key="2">
    <source>
        <dbReference type="ARBA" id="ARBA00022692"/>
    </source>
</evidence>
<dbReference type="InterPro" id="IPR039163">
    <property type="entry name" value="EMC7"/>
</dbReference>
<dbReference type="PANTHER" id="PTHR13605">
    <property type="entry name" value="ER MEMBRANE PROTEIN COMPLEX SUBUNIT 7"/>
    <property type="match status" value="1"/>
</dbReference>
<comment type="caution">
    <text evidence="10">The sequence shown here is derived from an EMBL/GenBank/DDBJ whole genome shotgun (WGS) entry which is preliminary data.</text>
</comment>
<evidence type="ECO:0000256" key="4">
    <source>
        <dbReference type="ARBA" id="ARBA00022989"/>
    </source>
</evidence>
<keyword evidence="3 8" id="KW-0732">Signal</keyword>
<evidence type="ECO:0000256" key="5">
    <source>
        <dbReference type="ARBA" id="ARBA00023136"/>
    </source>
</evidence>
<evidence type="ECO:0000259" key="9">
    <source>
        <dbReference type="Pfam" id="PF09430"/>
    </source>
</evidence>
<evidence type="ECO:0000256" key="7">
    <source>
        <dbReference type="SAM" id="Phobius"/>
    </source>
</evidence>
<reference evidence="10 11" key="1">
    <citation type="submission" date="2018-11" db="EMBL/GenBank/DDBJ databases">
        <title>Genome sequence of Saitozyma podzolica DSM 27192.</title>
        <authorList>
            <person name="Aliyu H."/>
            <person name="Gorte O."/>
            <person name="Ochsenreither K."/>
        </authorList>
    </citation>
    <scope>NUCLEOTIDE SEQUENCE [LARGE SCALE GENOMIC DNA]</scope>
    <source>
        <strain evidence="10 11">DSM 27192</strain>
    </source>
</reference>
<protein>
    <recommendedName>
        <fullName evidence="9">ER membrane protein complex subunit 7 beta-sandwich domain-containing protein</fullName>
    </recommendedName>
</protein>
<gene>
    <name evidence="10" type="ORF">EHS25_004290</name>
</gene>
<comment type="subcellular location">
    <subcellularLocation>
        <location evidence="1">Membrane</location>
        <topology evidence="1">Single-pass membrane protein</topology>
    </subcellularLocation>
</comment>
<accession>A0A427YTS5</accession>
<evidence type="ECO:0000256" key="8">
    <source>
        <dbReference type="SAM" id="SignalP"/>
    </source>
</evidence>
<feature type="domain" description="ER membrane protein complex subunit 7 beta-sandwich" evidence="9">
    <location>
        <begin position="34"/>
        <end position="146"/>
    </location>
</feature>
<feature type="compositionally biased region" description="Polar residues" evidence="6">
    <location>
        <begin position="192"/>
        <end position="204"/>
    </location>
</feature>
<dbReference type="PANTHER" id="PTHR13605:SF4">
    <property type="entry name" value="ER MEMBRANE PROTEIN COMPLEX SUBUNIT 7"/>
    <property type="match status" value="1"/>
</dbReference>
<feature type="chain" id="PRO_5019450915" description="ER membrane protein complex subunit 7 beta-sandwich domain-containing protein" evidence="8">
    <location>
        <begin position="19"/>
        <end position="241"/>
    </location>
</feature>
<feature type="signal peptide" evidence="8">
    <location>
        <begin position="1"/>
        <end position="18"/>
    </location>
</feature>
<keyword evidence="5 7" id="KW-0472">Membrane</keyword>